<keyword evidence="1" id="KW-0472">Membrane</keyword>
<evidence type="ECO:0000313" key="2">
    <source>
        <dbReference type="EMBL" id="RSM36451.1"/>
    </source>
</evidence>
<evidence type="ECO:0008006" key="4">
    <source>
        <dbReference type="Google" id="ProtNLM"/>
    </source>
</evidence>
<dbReference type="AlphaFoldDB" id="A0A428W076"/>
<name>A0A428W076_AMYBA</name>
<dbReference type="Proteomes" id="UP000286716">
    <property type="component" value="Unassembled WGS sequence"/>
</dbReference>
<sequence length="139" mass="14889">MTAAPGSPKGTAWETLAPWEKAAEWHAKAPHIADEVMALAREQACHQRQLELDHARHQRVLSTRIWITQLITLGLSIVNMVVIAILAWHSIDTGNFVPTLTMLGAGAGLTAGTYGVSRSIAGRGLSALDTKEDRQGTGA</sequence>
<accession>A0A428W076</accession>
<evidence type="ECO:0000313" key="3">
    <source>
        <dbReference type="Proteomes" id="UP000286716"/>
    </source>
</evidence>
<evidence type="ECO:0000256" key="1">
    <source>
        <dbReference type="SAM" id="Phobius"/>
    </source>
</evidence>
<organism evidence="2 3">
    <name type="scientific">Amycolatopsis balhimycina DSM 5908</name>
    <dbReference type="NCBI Taxonomy" id="1081091"/>
    <lineage>
        <taxon>Bacteria</taxon>
        <taxon>Bacillati</taxon>
        <taxon>Actinomycetota</taxon>
        <taxon>Actinomycetes</taxon>
        <taxon>Pseudonocardiales</taxon>
        <taxon>Pseudonocardiaceae</taxon>
        <taxon>Amycolatopsis</taxon>
    </lineage>
</organism>
<keyword evidence="1" id="KW-0812">Transmembrane</keyword>
<proteinExistence type="predicted"/>
<comment type="caution">
    <text evidence="2">The sequence shown here is derived from an EMBL/GenBank/DDBJ whole genome shotgun (WGS) entry which is preliminary data.</text>
</comment>
<feature type="transmembrane region" description="Helical" evidence="1">
    <location>
        <begin position="66"/>
        <end position="90"/>
    </location>
</feature>
<dbReference type="RefSeq" id="WP_020640468.1">
    <property type="nucleotide sequence ID" value="NZ_QHHU01000085.1"/>
</dbReference>
<keyword evidence="3" id="KW-1185">Reference proteome</keyword>
<dbReference type="OrthoDB" id="3708264at2"/>
<gene>
    <name evidence="2" type="ORF">DMA12_40170</name>
</gene>
<feature type="transmembrane region" description="Helical" evidence="1">
    <location>
        <begin position="96"/>
        <end position="116"/>
    </location>
</feature>
<protein>
    <recommendedName>
        <fullName evidence="4">DUF2335 domain-containing protein</fullName>
    </recommendedName>
</protein>
<reference evidence="2 3" key="1">
    <citation type="submission" date="2018-05" db="EMBL/GenBank/DDBJ databases">
        <title>Evolution of GPA BGCs.</title>
        <authorList>
            <person name="Waglechner N."/>
            <person name="Wright G.D."/>
        </authorList>
    </citation>
    <scope>NUCLEOTIDE SEQUENCE [LARGE SCALE GENOMIC DNA]</scope>
    <source>
        <strain evidence="2 3">DSM 5908</strain>
    </source>
</reference>
<dbReference type="EMBL" id="QHHU01000085">
    <property type="protein sequence ID" value="RSM36451.1"/>
    <property type="molecule type" value="Genomic_DNA"/>
</dbReference>
<keyword evidence="1" id="KW-1133">Transmembrane helix</keyword>